<evidence type="ECO:0000256" key="1">
    <source>
        <dbReference type="SAM" id="MobiDB-lite"/>
    </source>
</evidence>
<protein>
    <submittedName>
        <fullName evidence="2">Uncharacterized protein</fullName>
    </submittedName>
</protein>
<reference evidence="2 3" key="1">
    <citation type="submission" date="2014-12" db="EMBL/GenBank/DDBJ databases">
        <title>Genome assembly of Enhygromyxa salina DSM 15201.</title>
        <authorList>
            <person name="Sharma G."/>
            <person name="Subramanian S."/>
        </authorList>
    </citation>
    <scope>NUCLEOTIDE SEQUENCE [LARGE SCALE GENOMIC DNA]</scope>
    <source>
        <strain evidence="2 3">DSM 15201</strain>
    </source>
</reference>
<dbReference type="AlphaFoldDB" id="A0A0C1ZMX1"/>
<evidence type="ECO:0000313" key="2">
    <source>
        <dbReference type="EMBL" id="KIG18789.1"/>
    </source>
</evidence>
<proteinExistence type="predicted"/>
<feature type="region of interest" description="Disordered" evidence="1">
    <location>
        <begin position="20"/>
        <end position="56"/>
    </location>
</feature>
<name>A0A0C1ZMX1_9BACT</name>
<accession>A0A0C1ZMX1</accession>
<dbReference type="Proteomes" id="UP000031599">
    <property type="component" value="Unassembled WGS sequence"/>
</dbReference>
<organism evidence="2 3">
    <name type="scientific">Enhygromyxa salina</name>
    <dbReference type="NCBI Taxonomy" id="215803"/>
    <lineage>
        <taxon>Bacteria</taxon>
        <taxon>Pseudomonadati</taxon>
        <taxon>Myxococcota</taxon>
        <taxon>Polyangia</taxon>
        <taxon>Nannocystales</taxon>
        <taxon>Nannocystaceae</taxon>
        <taxon>Enhygromyxa</taxon>
    </lineage>
</organism>
<comment type="caution">
    <text evidence="2">The sequence shown here is derived from an EMBL/GenBank/DDBJ whole genome shotgun (WGS) entry which is preliminary data.</text>
</comment>
<evidence type="ECO:0000313" key="3">
    <source>
        <dbReference type="Proteomes" id="UP000031599"/>
    </source>
</evidence>
<dbReference type="EMBL" id="JMCC02000009">
    <property type="protein sequence ID" value="KIG18789.1"/>
    <property type="molecule type" value="Genomic_DNA"/>
</dbReference>
<gene>
    <name evidence="2" type="ORF">DB30_07804</name>
</gene>
<sequence>MSMLALVACADKTVVGGLDAGMESSGDGDGDGESTGDGDGDGDGESAGDGDVPVEHPNTGAYLLAVETNLGPDLPLVFIATITLELADDGVTWLADFHLQPLSMNQGESDPGEPVGPALEYLDVVIVDDGFKLDMGEVDVMAAANPITGSDLTMIGALLGQFVGSDALCGDLEGMLVSPLEADLAGSNFAAIKVADISPEALPVSFPYRCDMLP</sequence>
<feature type="compositionally biased region" description="Acidic residues" evidence="1">
    <location>
        <begin position="26"/>
        <end position="48"/>
    </location>
</feature>